<name>A0ABR2MKG3_9ASPA</name>
<dbReference type="EMBL" id="JBBWWR010000006">
    <property type="protein sequence ID" value="KAK8964617.1"/>
    <property type="molecule type" value="Genomic_DNA"/>
</dbReference>
<sequence length="106" mass="11970">MKKTVVDRKEKIRGSVEDDFGIKSKMMEEEEEWMKKTRKFDDTLCVFLFEDCSGGNTALHCEMEEEGELGSTVESPNVVETSIVLVVGNNQPSVPRLNVEAIQVEN</sequence>
<evidence type="ECO:0000313" key="2">
    <source>
        <dbReference type="Proteomes" id="UP001412067"/>
    </source>
</evidence>
<dbReference type="Proteomes" id="UP001412067">
    <property type="component" value="Unassembled WGS sequence"/>
</dbReference>
<keyword evidence="2" id="KW-1185">Reference proteome</keyword>
<reference evidence="1 2" key="1">
    <citation type="journal article" date="2022" name="Nat. Plants">
        <title>Genomes of leafy and leafless Platanthera orchids illuminate the evolution of mycoheterotrophy.</title>
        <authorList>
            <person name="Li M.H."/>
            <person name="Liu K.W."/>
            <person name="Li Z."/>
            <person name="Lu H.C."/>
            <person name="Ye Q.L."/>
            <person name="Zhang D."/>
            <person name="Wang J.Y."/>
            <person name="Li Y.F."/>
            <person name="Zhong Z.M."/>
            <person name="Liu X."/>
            <person name="Yu X."/>
            <person name="Liu D.K."/>
            <person name="Tu X.D."/>
            <person name="Liu B."/>
            <person name="Hao Y."/>
            <person name="Liao X.Y."/>
            <person name="Jiang Y.T."/>
            <person name="Sun W.H."/>
            <person name="Chen J."/>
            <person name="Chen Y.Q."/>
            <person name="Ai Y."/>
            <person name="Zhai J.W."/>
            <person name="Wu S.S."/>
            <person name="Zhou Z."/>
            <person name="Hsiao Y.Y."/>
            <person name="Wu W.L."/>
            <person name="Chen Y.Y."/>
            <person name="Lin Y.F."/>
            <person name="Hsu J.L."/>
            <person name="Li C.Y."/>
            <person name="Wang Z.W."/>
            <person name="Zhao X."/>
            <person name="Zhong W.Y."/>
            <person name="Ma X.K."/>
            <person name="Ma L."/>
            <person name="Huang J."/>
            <person name="Chen G.Z."/>
            <person name="Huang M.Z."/>
            <person name="Huang L."/>
            <person name="Peng D.H."/>
            <person name="Luo Y.B."/>
            <person name="Zou S.Q."/>
            <person name="Chen S.P."/>
            <person name="Lan S."/>
            <person name="Tsai W.C."/>
            <person name="Van de Peer Y."/>
            <person name="Liu Z.J."/>
        </authorList>
    </citation>
    <scope>NUCLEOTIDE SEQUENCE [LARGE SCALE GENOMIC DNA]</scope>
    <source>
        <strain evidence="1">Lor288</strain>
    </source>
</reference>
<proteinExistence type="predicted"/>
<protein>
    <submittedName>
        <fullName evidence="1">Uncharacterized protein</fullName>
    </submittedName>
</protein>
<comment type="caution">
    <text evidence="1">The sequence shown here is derived from an EMBL/GenBank/DDBJ whole genome shotgun (WGS) entry which is preliminary data.</text>
</comment>
<organism evidence="1 2">
    <name type="scientific">Platanthera guangdongensis</name>
    <dbReference type="NCBI Taxonomy" id="2320717"/>
    <lineage>
        <taxon>Eukaryota</taxon>
        <taxon>Viridiplantae</taxon>
        <taxon>Streptophyta</taxon>
        <taxon>Embryophyta</taxon>
        <taxon>Tracheophyta</taxon>
        <taxon>Spermatophyta</taxon>
        <taxon>Magnoliopsida</taxon>
        <taxon>Liliopsida</taxon>
        <taxon>Asparagales</taxon>
        <taxon>Orchidaceae</taxon>
        <taxon>Orchidoideae</taxon>
        <taxon>Orchideae</taxon>
        <taxon>Orchidinae</taxon>
        <taxon>Platanthera</taxon>
    </lineage>
</organism>
<evidence type="ECO:0000313" key="1">
    <source>
        <dbReference type="EMBL" id="KAK8964617.1"/>
    </source>
</evidence>
<accession>A0ABR2MKG3</accession>
<gene>
    <name evidence="1" type="ORF">KSP40_PGU000736</name>
</gene>